<keyword evidence="8 10" id="KW-1015">Disulfide bond</keyword>
<keyword evidence="4" id="KW-0732">Signal</keyword>
<dbReference type="EMBL" id="OA882038">
    <property type="protein sequence ID" value="CAD7272058.1"/>
    <property type="molecule type" value="Genomic_DNA"/>
</dbReference>
<proteinExistence type="predicted"/>
<dbReference type="Pfam" id="PF00057">
    <property type="entry name" value="Ldl_recept_a"/>
    <property type="match status" value="2"/>
</dbReference>
<evidence type="ECO:0000256" key="3">
    <source>
        <dbReference type="ARBA" id="ARBA00022692"/>
    </source>
</evidence>
<evidence type="ECO:0000256" key="5">
    <source>
        <dbReference type="ARBA" id="ARBA00022737"/>
    </source>
</evidence>
<dbReference type="InterPro" id="IPR050685">
    <property type="entry name" value="LDLR"/>
</dbReference>
<dbReference type="SMART" id="SM00192">
    <property type="entry name" value="LDLa"/>
    <property type="match status" value="5"/>
</dbReference>
<feature type="disulfide bond" evidence="10">
    <location>
        <begin position="129"/>
        <end position="147"/>
    </location>
</feature>
<comment type="subcellular location">
    <subcellularLocation>
        <location evidence="2">Endomembrane system</location>
    </subcellularLocation>
    <subcellularLocation>
        <location evidence="1">Membrane</location>
        <topology evidence="1">Single-pass membrane protein</topology>
    </subcellularLocation>
</comment>
<dbReference type="InterPro" id="IPR002172">
    <property type="entry name" value="LDrepeatLR_classA_rpt"/>
</dbReference>
<feature type="disulfide bond" evidence="10">
    <location>
        <begin position="208"/>
        <end position="220"/>
    </location>
</feature>
<dbReference type="Gene3D" id="4.10.400.10">
    <property type="entry name" value="Low-density Lipoprotein Receptor"/>
    <property type="match status" value="4"/>
</dbReference>
<dbReference type="GO" id="GO:0012505">
    <property type="term" value="C:endomembrane system"/>
    <property type="evidence" value="ECO:0007669"/>
    <property type="project" value="UniProtKB-SubCell"/>
</dbReference>
<sequence length="323" mass="35356">MTVCEPDGMMNRDFVYLHAKHSQLPITWCKCYDGAIDCRDLKSSGKFGVEQCIGSDQVCDKVEDCTEGEDEDDELCLSRSLIAYVGSEVSCQSIDRNLVTITFPVLASVPRSSLASKSSAICHDSDLKCGNGRCVSQLFSCDGNDDCGDSTDEKDCPSGIRFDSKTGKSSRCRKSEIKCPEDPSQCILKAWKCDGKADCPRGTDEWNCSCDGYRCSNGLCIASKWRCDGYRDCSDGADELGCVHKKLSESSKDCLFWCKDGSKCLPAHHVCDHEPHCDDESDEKGDCGMMRNRTRGIVNTAPVSTAAFQHRRVPGATVIADTS</sequence>
<evidence type="ECO:0000313" key="11">
    <source>
        <dbReference type="EMBL" id="CAD7272058.1"/>
    </source>
</evidence>
<dbReference type="GO" id="GO:0016192">
    <property type="term" value="P:vesicle-mediated transport"/>
    <property type="evidence" value="ECO:0007669"/>
    <property type="project" value="UniProtKB-ARBA"/>
</dbReference>
<comment type="caution">
    <text evidence="10">Lacks conserved residue(s) required for the propagation of feature annotation.</text>
</comment>
<accession>A0A7R9BBJ0</accession>
<evidence type="ECO:0000256" key="7">
    <source>
        <dbReference type="ARBA" id="ARBA00023136"/>
    </source>
</evidence>
<evidence type="ECO:0000256" key="8">
    <source>
        <dbReference type="ARBA" id="ARBA00023157"/>
    </source>
</evidence>
<dbReference type="OrthoDB" id="10005216at2759"/>
<gene>
    <name evidence="11" type="ORF">NMOB1V02_LOCUS10</name>
</gene>
<keyword evidence="6" id="KW-1133">Transmembrane helix</keyword>
<evidence type="ECO:0000256" key="6">
    <source>
        <dbReference type="ARBA" id="ARBA00022989"/>
    </source>
</evidence>
<dbReference type="GO" id="GO:0005886">
    <property type="term" value="C:plasma membrane"/>
    <property type="evidence" value="ECO:0007669"/>
    <property type="project" value="TreeGrafter"/>
</dbReference>
<keyword evidence="3" id="KW-0812">Transmembrane</keyword>
<dbReference type="Proteomes" id="UP000678499">
    <property type="component" value="Unassembled WGS sequence"/>
</dbReference>
<protein>
    <submittedName>
        <fullName evidence="11">Uncharacterized protein</fullName>
    </submittedName>
</protein>
<evidence type="ECO:0000256" key="4">
    <source>
        <dbReference type="ARBA" id="ARBA00022729"/>
    </source>
</evidence>
<reference evidence="11" key="1">
    <citation type="submission" date="2020-11" db="EMBL/GenBank/DDBJ databases">
        <authorList>
            <person name="Tran Van P."/>
        </authorList>
    </citation>
    <scope>NUCLEOTIDE SEQUENCE</scope>
</reference>
<keyword evidence="12" id="KW-1185">Reference proteome</keyword>
<dbReference type="PROSITE" id="PS50068">
    <property type="entry name" value="LDLRA_2"/>
    <property type="match status" value="5"/>
</dbReference>
<evidence type="ECO:0000256" key="9">
    <source>
        <dbReference type="ARBA" id="ARBA00023180"/>
    </source>
</evidence>
<dbReference type="PROSITE" id="PS01209">
    <property type="entry name" value="LDLRA_1"/>
    <property type="match status" value="3"/>
</dbReference>
<feature type="disulfide bond" evidence="10">
    <location>
        <begin position="141"/>
        <end position="156"/>
    </location>
</feature>
<dbReference type="FunFam" id="4.10.400.10:FF:000034">
    <property type="entry name" value="Low-density lipoprotein receptor-related protein 2"/>
    <property type="match status" value="1"/>
</dbReference>
<dbReference type="Gene3D" id="2.40.128.620">
    <property type="match status" value="1"/>
</dbReference>
<feature type="disulfide bond" evidence="10">
    <location>
        <begin position="122"/>
        <end position="134"/>
    </location>
</feature>
<evidence type="ECO:0000313" key="12">
    <source>
        <dbReference type="Proteomes" id="UP000678499"/>
    </source>
</evidence>
<dbReference type="CDD" id="cd00112">
    <property type="entry name" value="LDLa"/>
    <property type="match status" value="3"/>
</dbReference>
<dbReference type="PANTHER" id="PTHR24270">
    <property type="entry name" value="LOW-DENSITY LIPOPROTEIN RECEPTOR-RELATED"/>
    <property type="match status" value="1"/>
</dbReference>
<evidence type="ECO:0000256" key="10">
    <source>
        <dbReference type="PROSITE-ProRule" id="PRU00124"/>
    </source>
</evidence>
<feature type="disulfide bond" evidence="10">
    <location>
        <begin position="227"/>
        <end position="242"/>
    </location>
</feature>
<name>A0A7R9BBJ0_9CRUS</name>
<feature type="disulfide bond" evidence="10">
    <location>
        <begin position="193"/>
        <end position="208"/>
    </location>
</feature>
<dbReference type="SUPFAM" id="SSF57424">
    <property type="entry name" value="LDL receptor-like module"/>
    <property type="match status" value="4"/>
</dbReference>
<evidence type="ECO:0000256" key="2">
    <source>
        <dbReference type="ARBA" id="ARBA00004308"/>
    </source>
</evidence>
<dbReference type="AlphaFoldDB" id="A0A7R9BBJ0"/>
<evidence type="ECO:0000256" key="1">
    <source>
        <dbReference type="ARBA" id="ARBA00004167"/>
    </source>
</evidence>
<dbReference type="PRINTS" id="PR00261">
    <property type="entry name" value="LDLRECEPTOR"/>
</dbReference>
<organism evidence="11">
    <name type="scientific">Notodromas monacha</name>
    <dbReference type="NCBI Taxonomy" id="399045"/>
    <lineage>
        <taxon>Eukaryota</taxon>
        <taxon>Metazoa</taxon>
        <taxon>Ecdysozoa</taxon>
        <taxon>Arthropoda</taxon>
        <taxon>Crustacea</taxon>
        <taxon>Oligostraca</taxon>
        <taxon>Ostracoda</taxon>
        <taxon>Podocopa</taxon>
        <taxon>Podocopida</taxon>
        <taxon>Cypridocopina</taxon>
        <taxon>Cypridoidea</taxon>
        <taxon>Cyprididae</taxon>
        <taxon>Notodromas</taxon>
    </lineage>
</organism>
<keyword evidence="5" id="KW-0677">Repeat</keyword>
<keyword evidence="9" id="KW-0325">Glycoprotein</keyword>
<dbReference type="InterPro" id="IPR036055">
    <property type="entry name" value="LDL_receptor-like_sf"/>
</dbReference>
<dbReference type="PANTHER" id="PTHR24270:SF60">
    <property type="entry name" value="CUB AND LDLA DOMAIN, ISOFORM A-RELATED"/>
    <property type="match status" value="1"/>
</dbReference>
<feature type="disulfide bond" evidence="10">
    <location>
        <begin position="215"/>
        <end position="233"/>
    </location>
</feature>
<dbReference type="EMBL" id="CAJPEX010000001">
    <property type="protein sequence ID" value="CAG0912210.1"/>
    <property type="molecule type" value="Genomic_DNA"/>
</dbReference>
<keyword evidence="7" id="KW-0472">Membrane</keyword>
<dbReference type="InterPro" id="IPR023415">
    <property type="entry name" value="LDLR_class-A_CS"/>
</dbReference>